<accession>A0A5M9K3T1</accession>
<dbReference type="VEuPathDB" id="FungiDB:MFRU_002g00930"/>
<keyword evidence="2" id="KW-1185">Reference proteome</keyword>
<dbReference type="EMBL" id="VICG01000002">
    <property type="protein sequence ID" value="KAA8575423.1"/>
    <property type="molecule type" value="Genomic_DNA"/>
</dbReference>
<protein>
    <submittedName>
        <fullName evidence="1">Uncharacterized protein</fullName>
    </submittedName>
</protein>
<evidence type="ECO:0000313" key="2">
    <source>
        <dbReference type="Proteomes" id="UP000322873"/>
    </source>
</evidence>
<dbReference type="Proteomes" id="UP000322873">
    <property type="component" value="Unassembled WGS sequence"/>
</dbReference>
<comment type="caution">
    <text evidence="1">The sequence shown here is derived from an EMBL/GenBank/DDBJ whole genome shotgun (WGS) entry which is preliminary data.</text>
</comment>
<name>A0A5M9K3T1_MONFR</name>
<sequence length="148" mass="17117">MDTEGGCLYYCYSHEYHYLAYLPNIYPTRRLTNTYLNQTTFTINIIKQDIYYNSLRPIINKPNHKLFQILNSTQLNSTQPNSTQLNSTQYNIRNTLVKMSDDTTTAPETDSQITFKVKTSSDGNHTITMPETASVLDLKTNWQYDSHG</sequence>
<gene>
    <name evidence="1" type="ORF">EYC84_004589</name>
</gene>
<evidence type="ECO:0000313" key="1">
    <source>
        <dbReference type="EMBL" id="KAA8575423.1"/>
    </source>
</evidence>
<organism evidence="1 2">
    <name type="scientific">Monilinia fructicola</name>
    <name type="common">Brown rot fungus</name>
    <name type="synonym">Ciboria fructicola</name>
    <dbReference type="NCBI Taxonomy" id="38448"/>
    <lineage>
        <taxon>Eukaryota</taxon>
        <taxon>Fungi</taxon>
        <taxon>Dikarya</taxon>
        <taxon>Ascomycota</taxon>
        <taxon>Pezizomycotina</taxon>
        <taxon>Leotiomycetes</taxon>
        <taxon>Helotiales</taxon>
        <taxon>Sclerotiniaceae</taxon>
        <taxon>Monilinia</taxon>
    </lineage>
</organism>
<dbReference type="AlphaFoldDB" id="A0A5M9K3T1"/>
<reference evidence="1 2" key="1">
    <citation type="submission" date="2019-06" db="EMBL/GenBank/DDBJ databases">
        <title>Genome Sequence of the Brown Rot Fungal Pathogen Monilinia fructicola.</title>
        <authorList>
            <person name="De Miccolis Angelini R.M."/>
            <person name="Landi L."/>
            <person name="Abate D."/>
            <person name="Pollastro S."/>
            <person name="Romanazzi G."/>
            <person name="Faretra F."/>
        </authorList>
    </citation>
    <scope>NUCLEOTIDE SEQUENCE [LARGE SCALE GENOMIC DNA]</scope>
    <source>
        <strain evidence="1 2">Mfrc123</strain>
    </source>
</reference>
<proteinExistence type="predicted"/>